<dbReference type="PROSITE" id="PS50878">
    <property type="entry name" value="RT_POL"/>
    <property type="match status" value="1"/>
</dbReference>
<evidence type="ECO:0000313" key="2">
    <source>
        <dbReference type="EMBL" id="QHU01563.1"/>
    </source>
</evidence>
<sequence length="590" mass="68676">MFSFTDPLSIHEKILSKFCEVCSQGDNPLDKLTLLMTVSGEIIEEYNEYIPSPKINSDMLIALPEKEKNLFISPKLADSEILWYMSDKFAGTYELDLPKIDQITFTNSAGESFLKTYLKTKKNDKLDKYKMSFNRINFLMTNKLFNNLITNCFEEICNESDSDRLTSYYEDLACCKVFFQLKKRYLDCDRSQLKFYRPMTELSSIVSKVFDSFIGNELKRLYTTDSKMLHKSQIFYSTDAIFKACNTVSNDIKCMDLKEHTVKLILFMDIKEAYLNVSHVKLISILKNDNVPSYIIRYVSLFLKNLTGYYKDELNSFNINHGLIIGQSSSQILFNIYMNAYIREIYEYIPDNTFKTDDTTLLREFMIVYVDDIIFRITSQEQLELLKFILPKINKKYGFEFNGKSRKYTKTLEDVVIDGADVPDIEVGFAYLGGYIHHNRPRLFKWMNENVIIATAESLKSLVGTVNDKVMLYRIIKDIIVPFSFKIIKSSVDDIEKLVKYSMNYIKYYIIELCPSFADSAELLTRYYESVVILRYLNKLFNCGVSDISSRIIDVTSNIETINNHLLADNVKAIIKQVNKKDDDIYEVLS</sequence>
<protein>
    <recommendedName>
        <fullName evidence="1">Reverse transcriptase domain-containing protein</fullName>
    </recommendedName>
</protein>
<dbReference type="SUPFAM" id="SSF56672">
    <property type="entry name" value="DNA/RNA polymerases"/>
    <property type="match status" value="1"/>
</dbReference>
<evidence type="ECO:0000259" key="1">
    <source>
        <dbReference type="PROSITE" id="PS50878"/>
    </source>
</evidence>
<feature type="domain" description="Reverse transcriptase" evidence="1">
    <location>
        <begin position="161"/>
        <end position="436"/>
    </location>
</feature>
<dbReference type="Pfam" id="PF00078">
    <property type="entry name" value="RVT_1"/>
    <property type="match status" value="1"/>
</dbReference>
<accession>A0A6C0J8G2</accession>
<dbReference type="EMBL" id="MN740346">
    <property type="protein sequence ID" value="QHU01563.1"/>
    <property type="molecule type" value="Genomic_DNA"/>
</dbReference>
<dbReference type="InterPro" id="IPR043502">
    <property type="entry name" value="DNA/RNA_pol_sf"/>
</dbReference>
<reference evidence="2" key="1">
    <citation type="journal article" date="2020" name="Nature">
        <title>Giant virus diversity and host interactions through global metagenomics.</title>
        <authorList>
            <person name="Schulz F."/>
            <person name="Roux S."/>
            <person name="Paez-Espino D."/>
            <person name="Jungbluth S."/>
            <person name="Walsh D.A."/>
            <person name="Denef V.J."/>
            <person name="McMahon K.D."/>
            <person name="Konstantinidis K.T."/>
            <person name="Eloe-Fadrosh E.A."/>
            <person name="Kyrpides N.C."/>
            <person name="Woyke T."/>
        </authorList>
    </citation>
    <scope>NUCLEOTIDE SEQUENCE</scope>
    <source>
        <strain evidence="2">GVMAG-M-3300025874-2</strain>
    </source>
</reference>
<dbReference type="AlphaFoldDB" id="A0A6C0J8G2"/>
<name>A0A6C0J8G2_9ZZZZ</name>
<dbReference type="InterPro" id="IPR000477">
    <property type="entry name" value="RT_dom"/>
</dbReference>
<proteinExistence type="predicted"/>
<organism evidence="2">
    <name type="scientific">viral metagenome</name>
    <dbReference type="NCBI Taxonomy" id="1070528"/>
    <lineage>
        <taxon>unclassified sequences</taxon>
        <taxon>metagenomes</taxon>
        <taxon>organismal metagenomes</taxon>
    </lineage>
</organism>